<dbReference type="EMBL" id="QHLQ01000010">
    <property type="protein sequence ID" value="NIZ61614.1"/>
    <property type="molecule type" value="Genomic_DNA"/>
</dbReference>
<evidence type="ECO:0000256" key="2">
    <source>
        <dbReference type="ARBA" id="ARBA00022670"/>
    </source>
</evidence>
<evidence type="ECO:0000256" key="4">
    <source>
        <dbReference type="ARBA" id="ARBA00022807"/>
    </source>
</evidence>
<comment type="similarity">
    <text evidence="1">Belongs to the peptidase C40 family.</text>
</comment>
<organism evidence="6 7">
    <name type="scientific">Parasedimentitalea denitrificans</name>
    <dbReference type="NCBI Taxonomy" id="2211118"/>
    <lineage>
        <taxon>Bacteria</taxon>
        <taxon>Pseudomonadati</taxon>
        <taxon>Pseudomonadota</taxon>
        <taxon>Alphaproteobacteria</taxon>
        <taxon>Rhodobacterales</taxon>
        <taxon>Paracoccaceae</taxon>
        <taxon>Parasedimentitalea</taxon>
    </lineage>
</organism>
<dbReference type="InterPro" id="IPR000064">
    <property type="entry name" value="NLP_P60_dom"/>
</dbReference>
<accession>A0ABX0W7J9</accession>
<keyword evidence="7" id="KW-1185">Reference proteome</keyword>
<evidence type="ECO:0000256" key="1">
    <source>
        <dbReference type="ARBA" id="ARBA00007074"/>
    </source>
</evidence>
<dbReference type="InterPro" id="IPR038765">
    <property type="entry name" value="Papain-like_cys_pep_sf"/>
</dbReference>
<dbReference type="NCBIfam" id="TIGR02219">
    <property type="entry name" value="phage_NlpC_fam"/>
    <property type="match status" value="1"/>
</dbReference>
<dbReference type="SUPFAM" id="SSF54001">
    <property type="entry name" value="Cysteine proteinases"/>
    <property type="match status" value="1"/>
</dbReference>
<evidence type="ECO:0000313" key="6">
    <source>
        <dbReference type="EMBL" id="NIZ61614.1"/>
    </source>
</evidence>
<keyword evidence="2" id="KW-0645">Protease</keyword>
<reference evidence="6 7" key="1">
    <citation type="submission" date="2018-05" db="EMBL/GenBank/DDBJ databases">
        <authorList>
            <person name="Zhang Y.-J."/>
        </authorList>
    </citation>
    <scope>NUCLEOTIDE SEQUENCE [LARGE SCALE GENOMIC DNA]</scope>
    <source>
        <strain evidence="6 7">CY04</strain>
    </source>
</reference>
<evidence type="ECO:0000313" key="7">
    <source>
        <dbReference type="Proteomes" id="UP001429564"/>
    </source>
</evidence>
<sequence length="180" mass="19311">MTAHGNRVVAAARGWIGTPYVHQAACKGGGCDCLGLVRGIWSELVGAEPEQVPAYSMDWSEPQGEEQLWQAALRHLVAKPLDQAAVGDVILFRMRDGAVAKHLGVQSCVGMLTQRVALELGEVQSAFPGGRSGAARPVGRARTASKFIHAYSGHGVLESPLSAPWQRRIVARFQFPEETA</sequence>
<keyword evidence="3" id="KW-0378">Hydrolase</keyword>
<comment type="caution">
    <text evidence="6">The sequence shown here is derived from an EMBL/GenBank/DDBJ whole genome shotgun (WGS) entry which is preliminary data.</text>
</comment>
<evidence type="ECO:0000259" key="5">
    <source>
        <dbReference type="PROSITE" id="PS51935"/>
    </source>
</evidence>
<feature type="domain" description="NlpC/P60" evidence="5">
    <location>
        <begin position="2"/>
        <end position="144"/>
    </location>
</feature>
<dbReference type="InterPro" id="IPR011929">
    <property type="entry name" value="Phage_pept_NlpC/P60"/>
</dbReference>
<evidence type="ECO:0000256" key="3">
    <source>
        <dbReference type="ARBA" id="ARBA00022801"/>
    </source>
</evidence>
<name>A0ABX0W7J9_9RHOB</name>
<proteinExistence type="inferred from homology"/>
<dbReference type="PROSITE" id="PS51935">
    <property type="entry name" value="NLPC_P60"/>
    <property type="match status" value="1"/>
</dbReference>
<protein>
    <submittedName>
        <fullName evidence="6">Peptidase</fullName>
    </submittedName>
</protein>
<dbReference type="Proteomes" id="UP001429564">
    <property type="component" value="Unassembled WGS sequence"/>
</dbReference>
<keyword evidence="4" id="KW-0788">Thiol protease</keyword>
<gene>
    <name evidence="6" type="ORF">DL239_11570</name>
</gene>
<dbReference type="Gene3D" id="3.90.1720.10">
    <property type="entry name" value="endopeptidase domain like (from Nostoc punctiforme)"/>
    <property type="match status" value="1"/>
</dbReference>
<dbReference type="RefSeq" id="WP_167684256.1">
    <property type="nucleotide sequence ID" value="NZ_QHLQ01000010.1"/>
</dbReference>